<comment type="caution">
    <text evidence="1">The sequence shown here is derived from an EMBL/GenBank/DDBJ whole genome shotgun (WGS) entry which is preliminary data.</text>
</comment>
<evidence type="ECO:0000313" key="2">
    <source>
        <dbReference type="Proteomes" id="UP000091918"/>
    </source>
</evidence>
<protein>
    <submittedName>
        <fullName evidence="1">Uncharacterized protein</fullName>
    </submittedName>
</protein>
<keyword evidence="2" id="KW-1185">Reference proteome</keyword>
<organism evidence="1 2">
    <name type="scientific">Emergomyces africanus</name>
    <dbReference type="NCBI Taxonomy" id="1955775"/>
    <lineage>
        <taxon>Eukaryota</taxon>
        <taxon>Fungi</taxon>
        <taxon>Dikarya</taxon>
        <taxon>Ascomycota</taxon>
        <taxon>Pezizomycotina</taxon>
        <taxon>Eurotiomycetes</taxon>
        <taxon>Eurotiomycetidae</taxon>
        <taxon>Onygenales</taxon>
        <taxon>Ajellomycetaceae</taxon>
        <taxon>Emergomyces</taxon>
    </lineage>
</organism>
<dbReference type="AlphaFoldDB" id="A0A1B7NQV9"/>
<evidence type="ECO:0000313" key="1">
    <source>
        <dbReference type="EMBL" id="OAX79027.1"/>
    </source>
</evidence>
<gene>
    <name evidence="1" type="ORF">ACJ72_06658</name>
</gene>
<name>A0A1B7NQV9_9EURO</name>
<proteinExistence type="predicted"/>
<dbReference type="Proteomes" id="UP000091918">
    <property type="component" value="Unassembled WGS sequence"/>
</dbReference>
<dbReference type="EMBL" id="LGUA01001194">
    <property type="protein sequence ID" value="OAX79027.1"/>
    <property type="molecule type" value="Genomic_DNA"/>
</dbReference>
<sequence>MLPSLLPFPNGFLRMARFIPNPSSIGLIAKSRH</sequence>
<reference evidence="1 2" key="1">
    <citation type="submission" date="2015-07" db="EMBL/GenBank/DDBJ databases">
        <title>Emmonsia species relationships and genome sequence.</title>
        <authorList>
            <person name="Cuomo C.A."/>
            <person name="Schwartz I.S."/>
            <person name="Kenyon C."/>
            <person name="de Hoog G.S."/>
            <person name="Govender N.P."/>
            <person name="Botha A."/>
            <person name="Moreno L."/>
            <person name="de Vries M."/>
            <person name="Munoz J.F."/>
            <person name="Stielow J.B."/>
        </authorList>
    </citation>
    <scope>NUCLEOTIDE SEQUENCE [LARGE SCALE GENOMIC DNA]</scope>
    <source>
        <strain evidence="1 2">CBS 136260</strain>
    </source>
</reference>
<accession>A0A1B7NQV9</accession>